<name>A0A412X2Q6_9BACT</name>
<proteinExistence type="predicted"/>
<keyword evidence="1" id="KW-1133">Transmembrane helix</keyword>
<reference evidence="2 3" key="1">
    <citation type="submission" date="2018-08" db="EMBL/GenBank/DDBJ databases">
        <title>A genome reference for cultivated species of the human gut microbiota.</title>
        <authorList>
            <person name="Zou Y."/>
            <person name="Xue W."/>
            <person name="Luo G."/>
        </authorList>
    </citation>
    <scope>NUCLEOTIDE SEQUENCE [LARGE SCALE GENOMIC DNA]</scope>
    <source>
        <strain evidence="2 3">AF14-49</strain>
    </source>
</reference>
<sequence length="287" mass="33337">MFLIWAIADRNRNLYNMEQIITTTVVTLISGAIGAIIGTYGGALFAAKRQEKHIKELRQVAIKALKIFHRYARNKQTYDIAAHEFNNALSIAEKRVFIVAFHKLGIPILATPDSKFDIQNIVFEKREIDKDEIEAIISQIQLGHCDQLFYIEPDNYFSENIRLKTLRYIAKRWVREVFGKSKLDRSQNPIVIVYPTNWWLGYTLGERLGIAVLRERISLDEYFDEQGFPKGDSIKHLIADIDRGLWDSSFFWDIENYRSVTATSSLNNIISQLLNNNQNYTIQKKEE</sequence>
<gene>
    <name evidence="2" type="ORF">DWW18_06840</name>
</gene>
<evidence type="ECO:0000256" key="1">
    <source>
        <dbReference type="SAM" id="Phobius"/>
    </source>
</evidence>
<evidence type="ECO:0000313" key="2">
    <source>
        <dbReference type="EMBL" id="RGV34808.1"/>
    </source>
</evidence>
<keyword evidence="1" id="KW-0812">Transmembrane</keyword>
<dbReference type="EMBL" id="QRZA01000006">
    <property type="protein sequence ID" value="RGV34808.1"/>
    <property type="molecule type" value="Genomic_DNA"/>
</dbReference>
<feature type="transmembrane region" description="Helical" evidence="1">
    <location>
        <begin position="20"/>
        <end position="47"/>
    </location>
</feature>
<organism evidence="2 3">
    <name type="scientific">Butyricimonas virosa</name>
    <dbReference type="NCBI Taxonomy" id="544645"/>
    <lineage>
        <taxon>Bacteria</taxon>
        <taxon>Pseudomonadati</taxon>
        <taxon>Bacteroidota</taxon>
        <taxon>Bacteroidia</taxon>
        <taxon>Bacteroidales</taxon>
        <taxon>Odoribacteraceae</taxon>
        <taxon>Butyricimonas</taxon>
    </lineage>
</organism>
<protein>
    <submittedName>
        <fullName evidence="2">Uncharacterized protein</fullName>
    </submittedName>
</protein>
<comment type="caution">
    <text evidence="2">The sequence shown here is derived from an EMBL/GenBank/DDBJ whole genome shotgun (WGS) entry which is preliminary data.</text>
</comment>
<evidence type="ECO:0000313" key="3">
    <source>
        <dbReference type="Proteomes" id="UP000283589"/>
    </source>
</evidence>
<dbReference type="AlphaFoldDB" id="A0A412X2Q6"/>
<keyword evidence="1" id="KW-0472">Membrane</keyword>
<dbReference type="Proteomes" id="UP000283589">
    <property type="component" value="Unassembled WGS sequence"/>
</dbReference>
<accession>A0A412X2Q6</accession>